<sequence length="112" mass="12361">MYQLKNIDLDGLNVTKNMDDIIYVAKDSNTLLGNVLNDINNVVGNIVSNTNNIIGRIVDNIENVASEISHGIQDIIKTGINITNNDNVKNIFDIVHDINDSIQNIIGGIFLR</sequence>
<dbReference type="EMBL" id="JAWNGG020000123">
    <property type="protein sequence ID" value="KAK9300662.1"/>
    <property type="molecule type" value="Genomic_DNA"/>
</dbReference>
<dbReference type="AlphaFoldDB" id="A0AAW0ZSX1"/>
<name>A0AAW0ZSX1_9HYME</name>
<protein>
    <submittedName>
        <fullName evidence="1">Uncharacterized protein</fullName>
    </submittedName>
</protein>
<dbReference type="Proteomes" id="UP001432146">
    <property type="component" value="Unassembled WGS sequence"/>
</dbReference>
<organism evidence="1 2">
    <name type="scientific">Tetragonisca angustula</name>
    <dbReference type="NCBI Taxonomy" id="166442"/>
    <lineage>
        <taxon>Eukaryota</taxon>
        <taxon>Metazoa</taxon>
        <taxon>Ecdysozoa</taxon>
        <taxon>Arthropoda</taxon>
        <taxon>Hexapoda</taxon>
        <taxon>Insecta</taxon>
        <taxon>Pterygota</taxon>
        <taxon>Neoptera</taxon>
        <taxon>Endopterygota</taxon>
        <taxon>Hymenoptera</taxon>
        <taxon>Apocrita</taxon>
        <taxon>Aculeata</taxon>
        <taxon>Apoidea</taxon>
        <taxon>Anthophila</taxon>
        <taxon>Apidae</taxon>
        <taxon>Tetragonisca</taxon>
    </lineage>
</organism>
<proteinExistence type="predicted"/>
<evidence type="ECO:0000313" key="2">
    <source>
        <dbReference type="Proteomes" id="UP001432146"/>
    </source>
</evidence>
<accession>A0AAW0ZSX1</accession>
<dbReference type="Gene3D" id="1.20.120.20">
    <property type="entry name" value="Apolipoprotein"/>
    <property type="match status" value="1"/>
</dbReference>
<reference evidence="1 2" key="1">
    <citation type="submission" date="2024-05" db="EMBL/GenBank/DDBJ databases">
        <title>The nuclear and mitochondrial genome assemblies of Tetragonisca angustula (Apidae: Meliponini), a tiny yet remarkable pollinator in the Neotropics.</title>
        <authorList>
            <person name="Ferrari R."/>
            <person name="Ricardo P.C."/>
            <person name="Dias F.C."/>
            <person name="Araujo N.S."/>
            <person name="Soares D.O."/>
            <person name="Zhou Q.-S."/>
            <person name="Zhu C.-D."/>
            <person name="Coutinho L."/>
            <person name="Airas M.C."/>
            <person name="Batista T.M."/>
        </authorList>
    </citation>
    <scope>NUCLEOTIDE SEQUENCE [LARGE SCALE GENOMIC DNA]</scope>
    <source>
        <strain evidence="1">ASF017062</strain>
        <tissue evidence="1">Abdomen</tissue>
    </source>
</reference>
<keyword evidence="2" id="KW-1185">Reference proteome</keyword>
<comment type="caution">
    <text evidence="1">The sequence shown here is derived from an EMBL/GenBank/DDBJ whole genome shotgun (WGS) entry which is preliminary data.</text>
</comment>
<gene>
    <name evidence="1" type="ORF">QLX08_006702</name>
</gene>
<evidence type="ECO:0000313" key="1">
    <source>
        <dbReference type="EMBL" id="KAK9300662.1"/>
    </source>
</evidence>